<dbReference type="Pfam" id="PF00390">
    <property type="entry name" value="malic"/>
    <property type="match status" value="1"/>
</dbReference>
<dbReference type="EMBL" id="CACVBS010000067">
    <property type="protein sequence ID" value="CAA7268237.1"/>
    <property type="molecule type" value="Genomic_DNA"/>
</dbReference>
<feature type="domain" description="Malic enzyme NAD-binding" evidence="9">
    <location>
        <begin position="256"/>
        <end position="514"/>
    </location>
</feature>
<organism evidence="11 12">
    <name type="scientific">Cyclocybe aegerita</name>
    <name type="common">Black poplar mushroom</name>
    <name type="synonym">Agrocybe aegerita</name>
    <dbReference type="NCBI Taxonomy" id="1973307"/>
    <lineage>
        <taxon>Eukaryota</taxon>
        <taxon>Fungi</taxon>
        <taxon>Dikarya</taxon>
        <taxon>Basidiomycota</taxon>
        <taxon>Agaricomycotina</taxon>
        <taxon>Agaricomycetes</taxon>
        <taxon>Agaricomycetidae</taxon>
        <taxon>Agaricales</taxon>
        <taxon>Agaricineae</taxon>
        <taxon>Bolbitiaceae</taxon>
        <taxon>Cyclocybe</taxon>
    </lineage>
</organism>
<dbReference type="FunFam" id="3.40.50.720:FF:000182">
    <property type="entry name" value="NAD-dependent malic enzyme"/>
    <property type="match status" value="1"/>
</dbReference>
<dbReference type="SMART" id="SM01274">
    <property type="entry name" value="malic"/>
    <property type="match status" value="1"/>
</dbReference>
<dbReference type="InterPro" id="IPR015884">
    <property type="entry name" value="Malic_enzyme_CS"/>
</dbReference>
<evidence type="ECO:0000256" key="3">
    <source>
        <dbReference type="ARBA" id="ARBA00022723"/>
    </source>
</evidence>
<comment type="cofactor">
    <cofactor evidence="7">
        <name>Mg(2+)</name>
        <dbReference type="ChEBI" id="CHEBI:18420"/>
    </cofactor>
    <cofactor evidence="7">
        <name>Mn(2+)</name>
        <dbReference type="ChEBI" id="CHEBI:29035"/>
    </cofactor>
    <text evidence="7">Divalent metal cations. Prefers magnesium or manganese.</text>
</comment>
<protein>
    <recommendedName>
        <fullName evidence="8">Malic enzyme</fullName>
    </recommendedName>
</protein>
<sequence>MTIVLTPYWSNGVQKLKVAPQPPAAPKRGLIPAAFDRDVHTERCLLQLRSKDKGIEKYIYLSYLKNEDPAMFYKLCLEHMAEITPLIYTPTVGDACVNFSHIFRRPEGLYVSIKDKGKIRDVLQNWPRIDEARISVVTDGSRILGLGDLGVNGMGISIGKLSLYVAGAGIRPESTIPICLDLGTNTQRYLDDPLYLGLRQKRVSDPEMEAFMDEFMHEMTATFPKLMIQFEDFSTDNAFKYLERYRKQYPVFNDDIQGTGAVVLSGFLNAAKLASAASGKPLSTHRILFFGAGSAGVGVASQLMSFFTLQGLSQEEARRSIWLVDSQGLVYNARGRLAEHKKYFSRNDYQGPPMTSLLDIIDYVRPTALLGLSTITNAFTTEVIEAMALINPRPILFPLSNPVKLSECSFAAAVEHTRGQVLFASGSPFPEQEYQGKTLYPGQGNNMYIFPGLGLAAILARVSQVTDTMVEASSLGLANSLTDEERSLGLLYPQVNRIREISAFIAKEVIRAAQKSGVDRSPDLRNKSDAELISFINQKMWKP</sequence>
<evidence type="ECO:0000256" key="2">
    <source>
        <dbReference type="ARBA" id="ARBA00008785"/>
    </source>
</evidence>
<dbReference type="SUPFAM" id="SSF51735">
    <property type="entry name" value="NAD(P)-binding Rossmann-fold domains"/>
    <property type="match status" value="1"/>
</dbReference>
<dbReference type="GO" id="GO:0004471">
    <property type="term" value="F:malate dehydrogenase (decarboxylating) (NAD+) activity"/>
    <property type="evidence" value="ECO:0007669"/>
    <property type="project" value="TreeGrafter"/>
</dbReference>
<dbReference type="NCBIfam" id="NF010052">
    <property type="entry name" value="PRK13529.1"/>
    <property type="match status" value="1"/>
</dbReference>
<dbReference type="GO" id="GO:0046872">
    <property type="term" value="F:metal ion binding"/>
    <property type="evidence" value="ECO:0007669"/>
    <property type="project" value="UniProtKB-KW"/>
</dbReference>
<dbReference type="InterPro" id="IPR012302">
    <property type="entry name" value="Malic_NAD-bd"/>
</dbReference>
<accession>A0A8S0WQG3</accession>
<feature type="binding site" evidence="7">
    <location>
        <position position="232"/>
    </location>
    <ligand>
        <name>a divalent metal cation</name>
        <dbReference type="ChEBI" id="CHEBI:60240"/>
    </ligand>
</feature>
<comment type="similarity">
    <text evidence="2 8">Belongs to the malic enzymes family.</text>
</comment>
<feature type="binding site" evidence="7">
    <location>
        <position position="231"/>
    </location>
    <ligand>
        <name>a divalent metal cation</name>
        <dbReference type="ChEBI" id="CHEBI:60240"/>
    </ligand>
</feature>
<comment type="cofactor">
    <cofactor evidence="1">
        <name>Mn(2+)</name>
        <dbReference type="ChEBI" id="CHEBI:29035"/>
    </cofactor>
</comment>
<dbReference type="PIRSF" id="PIRSF000106">
    <property type="entry name" value="ME"/>
    <property type="match status" value="1"/>
</dbReference>
<dbReference type="GO" id="GO:0005739">
    <property type="term" value="C:mitochondrion"/>
    <property type="evidence" value="ECO:0007669"/>
    <property type="project" value="TreeGrafter"/>
</dbReference>
<dbReference type="InterPro" id="IPR001891">
    <property type="entry name" value="Malic_OxRdtase"/>
</dbReference>
<gene>
    <name evidence="11" type="ORF">AAE3_LOCUS10472</name>
</gene>
<dbReference type="InterPro" id="IPR036291">
    <property type="entry name" value="NAD(P)-bd_dom_sf"/>
</dbReference>
<dbReference type="SUPFAM" id="SSF53223">
    <property type="entry name" value="Aminoacid dehydrogenase-like, N-terminal domain"/>
    <property type="match status" value="1"/>
</dbReference>
<dbReference type="PRINTS" id="PR00072">
    <property type="entry name" value="MALOXRDTASE"/>
</dbReference>
<feature type="binding site" evidence="6">
    <location>
        <position position="445"/>
    </location>
    <ligand>
        <name>(S)-malate</name>
        <dbReference type="ChEBI" id="CHEBI:15589"/>
    </ligand>
</feature>
<dbReference type="PROSITE" id="PS00331">
    <property type="entry name" value="MALIC_ENZYMES"/>
    <property type="match status" value="1"/>
</dbReference>
<evidence type="ECO:0000259" key="9">
    <source>
        <dbReference type="SMART" id="SM00919"/>
    </source>
</evidence>
<dbReference type="GO" id="GO:0051287">
    <property type="term" value="F:NAD binding"/>
    <property type="evidence" value="ECO:0007669"/>
    <property type="project" value="InterPro"/>
</dbReference>
<feature type="binding site" evidence="7">
    <location>
        <position position="255"/>
    </location>
    <ligand>
        <name>a divalent metal cation</name>
        <dbReference type="ChEBI" id="CHEBI:60240"/>
    </ligand>
</feature>
<dbReference type="InterPro" id="IPR037062">
    <property type="entry name" value="Malic_N_dom_sf"/>
</dbReference>
<dbReference type="Pfam" id="PF03949">
    <property type="entry name" value="Malic_M"/>
    <property type="match status" value="1"/>
</dbReference>
<dbReference type="Gene3D" id="3.40.50.10380">
    <property type="entry name" value="Malic enzyme, N-terminal domain"/>
    <property type="match status" value="1"/>
</dbReference>
<dbReference type="PANTHER" id="PTHR23406">
    <property type="entry name" value="MALIC ENZYME-RELATED"/>
    <property type="match status" value="1"/>
</dbReference>
<dbReference type="GO" id="GO:0006108">
    <property type="term" value="P:malate metabolic process"/>
    <property type="evidence" value="ECO:0007669"/>
    <property type="project" value="TreeGrafter"/>
</dbReference>
<name>A0A8S0WQG3_CYCAE</name>
<dbReference type="OrthoDB" id="5365701at2759"/>
<comment type="caution">
    <text evidence="11">The sequence shown here is derived from an EMBL/GenBank/DDBJ whole genome shotgun (WGS) entry which is preliminary data.</text>
</comment>
<keyword evidence="4 8" id="KW-0560">Oxidoreductase</keyword>
<dbReference type="SMART" id="SM00919">
    <property type="entry name" value="Malic_M"/>
    <property type="match status" value="1"/>
</dbReference>
<dbReference type="AlphaFoldDB" id="A0A8S0WQG3"/>
<feature type="binding site" evidence="6">
    <location>
        <position position="401"/>
    </location>
    <ligand>
        <name>(S)-malate</name>
        <dbReference type="ChEBI" id="CHEBI:15589"/>
    </ligand>
</feature>
<evidence type="ECO:0000256" key="6">
    <source>
        <dbReference type="PIRSR" id="PIRSR000106-2"/>
    </source>
</evidence>
<feature type="active site" description="Proton donor" evidence="5">
    <location>
        <position position="88"/>
    </location>
</feature>
<dbReference type="PANTHER" id="PTHR23406:SF32">
    <property type="entry name" value="NADP-DEPENDENT MALIC ENZYME"/>
    <property type="match status" value="1"/>
</dbReference>
<evidence type="ECO:0000256" key="4">
    <source>
        <dbReference type="ARBA" id="ARBA00023002"/>
    </source>
</evidence>
<dbReference type="Proteomes" id="UP000467700">
    <property type="component" value="Unassembled WGS sequence"/>
</dbReference>
<evidence type="ECO:0000259" key="10">
    <source>
        <dbReference type="SMART" id="SM01274"/>
    </source>
</evidence>
<dbReference type="InterPro" id="IPR046346">
    <property type="entry name" value="Aminoacid_DH-like_N_sf"/>
</dbReference>
<feature type="domain" description="Malic enzyme N-terminal" evidence="10">
    <location>
        <begin position="65"/>
        <end position="246"/>
    </location>
</feature>
<evidence type="ECO:0000256" key="1">
    <source>
        <dbReference type="ARBA" id="ARBA00001936"/>
    </source>
</evidence>
<keyword evidence="12" id="KW-1185">Reference proteome</keyword>
<dbReference type="Gene3D" id="3.40.50.720">
    <property type="entry name" value="NAD(P)-binding Rossmann-like Domain"/>
    <property type="match status" value="1"/>
</dbReference>
<proteinExistence type="inferred from homology"/>
<dbReference type="InterPro" id="IPR012301">
    <property type="entry name" value="Malic_N_dom"/>
</dbReference>
<feature type="binding site" evidence="6">
    <location>
        <position position="142"/>
    </location>
    <ligand>
        <name>(S)-malate</name>
        <dbReference type="ChEBI" id="CHEBI:15589"/>
    </ligand>
</feature>
<dbReference type="CDD" id="cd05312">
    <property type="entry name" value="NAD_bind_1_malic_enz"/>
    <property type="match status" value="1"/>
</dbReference>
<evidence type="ECO:0000256" key="7">
    <source>
        <dbReference type="PIRSR" id="PIRSR000106-3"/>
    </source>
</evidence>
<evidence type="ECO:0000256" key="5">
    <source>
        <dbReference type="PIRSR" id="PIRSR000106-1"/>
    </source>
</evidence>
<reference evidence="11 12" key="1">
    <citation type="submission" date="2020-01" db="EMBL/GenBank/DDBJ databases">
        <authorList>
            <person name="Gupta K D."/>
        </authorList>
    </citation>
    <scope>NUCLEOTIDE SEQUENCE [LARGE SCALE GENOMIC DNA]</scope>
</reference>
<feature type="active site" description="Proton acceptor" evidence="5">
    <location>
        <position position="160"/>
    </location>
</feature>
<evidence type="ECO:0000256" key="8">
    <source>
        <dbReference type="RuleBase" id="RU003426"/>
    </source>
</evidence>
<keyword evidence="3 7" id="KW-0479">Metal-binding</keyword>
<evidence type="ECO:0000313" key="11">
    <source>
        <dbReference type="EMBL" id="CAA7268237.1"/>
    </source>
</evidence>
<evidence type="ECO:0000313" key="12">
    <source>
        <dbReference type="Proteomes" id="UP000467700"/>
    </source>
</evidence>